<dbReference type="InterPro" id="IPR050808">
    <property type="entry name" value="Phage_Integrase"/>
</dbReference>
<evidence type="ECO:0000313" key="7">
    <source>
        <dbReference type="Proteomes" id="UP000515861"/>
    </source>
</evidence>
<dbReference type="GO" id="GO:0006310">
    <property type="term" value="P:DNA recombination"/>
    <property type="evidence" value="ECO:0007669"/>
    <property type="project" value="UniProtKB-KW"/>
</dbReference>
<dbReference type="Pfam" id="PF13356">
    <property type="entry name" value="Arm-DNA-bind_3"/>
    <property type="match status" value="1"/>
</dbReference>
<dbReference type="SUPFAM" id="SSF56349">
    <property type="entry name" value="DNA breaking-rejoining enzymes"/>
    <property type="match status" value="1"/>
</dbReference>
<dbReference type="InterPro" id="IPR025166">
    <property type="entry name" value="Integrase_DNA_bind_dom"/>
</dbReference>
<name>A0A7G9L1A4_9SPHN</name>
<evidence type="ECO:0000259" key="5">
    <source>
        <dbReference type="PROSITE" id="PS51898"/>
    </source>
</evidence>
<evidence type="ECO:0000256" key="3">
    <source>
        <dbReference type="ARBA" id="ARBA00023125"/>
    </source>
</evidence>
<dbReference type="PANTHER" id="PTHR30629">
    <property type="entry name" value="PROPHAGE INTEGRASE"/>
    <property type="match status" value="1"/>
</dbReference>
<dbReference type="Gene3D" id="1.10.150.130">
    <property type="match status" value="1"/>
</dbReference>
<dbReference type="Gene3D" id="3.30.160.390">
    <property type="entry name" value="Integrase, DNA-binding domain"/>
    <property type="match status" value="1"/>
</dbReference>
<feature type="domain" description="Tyr recombinase" evidence="5">
    <location>
        <begin position="199"/>
        <end position="372"/>
    </location>
</feature>
<organism evidence="6 7">
    <name type="scientific">Sphingomonas sabuli</name>
    <dbReference type="NCBI Taxonomy" id="2764186"/>
    <lineage>
        <taxon>Bacteria</taxon>
        <taxon>Pseudomonadati</taxon>
        <taxon>Pseudomonadota</taxon>
        <taxon>Alphaproteobacteria</taxon>
        <taxon>Sphingomonadales</taxon>
        <taxon>Sphingomonadaceae</taxon>
        <taxon>Sphingomonas</taxon>
    </lineage>
</organism>
<dbReference type="InterPro" id="IPR013762">
    <property type="entry name" value="Integrase-like_cat_sf"/>
</dbReference>
<dbReference type="InterPro" id="IPR010998">
    <property type="entry name" value="Integrase_recombinase_N"/>
</dbReference>
<reference evidence="6 7" key="1">
    <citation type="submission" date="2020-08" db="EMBL/GenBank/DDBJ databases">
        <title>Sphingomonas sp. sand1-3 16S ribosomal RNA gene Genome sequencing and assembly.</title>
        <authorList>
            <person name="Kang M."/>
        </authorList>
    </citation>
    <scope>NUCLEOTIDE SEQUENCE [LARGE SCALE GENOMIC DNA]</scope>
    <source>
        <strain evidence="7">sand1-3</strain>
    </source>
</reference>
<dbReference type="PANTHER" id="PTHR30629:SF2">
    <property type="entry name" value="PROPHAGE INTEGRASE INTS-RELATED"/>
    <property type="match status" value="1"/>
</dbReference>
<dbReference type="Gene3D" id="1.10.443.10">
    <property type="entry name" value="Intergrase catalytic core"/>
    <property type="match status" value="1"/>
</dbReference>
<sequence length="384" mass="42657">MLLTDVKVRNARPLPGKRVELPDGHGLTLRVSPDGRKSWSVTYRVAAGGDFDPVLGRNRAGAKRRITLGYWPAMTLAEARAAALAIRAKALSGSEPRPPSSRQPTTVKELIAAYCDNVKVKLLREKRRLLENYVEPKWGRRDLSSLSRGELAQLLQPLAPSRQFEVRKQVVAMFNWAADHGFVEVNPFAGMRLRIAMKPRERALTLGEAKQVYAAAAQLGYPFGPIYQLLLLTGCRLREIASARRGWLHGDELIVPGSERKNGRPHVVPLPPAAAKIMSSLPSQEGPYLFSTTNGARPVSGFSKAKKKLDKSLPQDFATFVIHDFRRTVRTQLSRAGVDAMTAELVLGHQLSGLLGVYDRYERMKERRLALATWAKLLKEPSKS</sequence>
<dbReference type="Pfam" id="PF00589">
    <property type="entry name" value="Phage_integrase"/>
    <property type="match status" value="1"/>
</dbReference>
<dbReference type="InterPro" id="IPR011010">
    <property type="entry name" value="DNA_brk_join_enz"/>
</dbReference>
<dbReference type="KEGG" id="ssau:H8M03_10345"/>
<keyword evidence="3" id="KW-0238">DNA-binding</keyword>
<gene>
    <name evidence="6" type="ORF">H8M03_10345</name>
</gene>
<evidence type="ECO:0000313" key="6">
    <source>
        <dbReference type="EMBL" id="QNM82403.1"/>
    </source>
</evidence>
<keyword evidence="2" id="KW-0229">DNA integration</keyword>
<evidence type="ECO:0000256" key="2">
    <source>
        <dbReference type="ARBA" id="ARBA00022908"/>
    </source>
</evidence>
<dbReference type="InterPro" id="IPR038488">
    <property type="entry name" value="Integrase_DNA-bd_sf"/>
</dbReference>
<proteinExistence type="inferred from homology"/>
<protein>
    <submittedName>
        <fullName evidence="6">Site-specific integrase</fullName>
    </submittedName>
</protein>
<dbReference type="PROSITE" id="PS51898">
    <property type="entry name" value="TYR_RECOMBINASE"/>
    <property type="match status" value="1"/>
</dbReference>
<dbReference type="Proteomes" id="UP000515861">
    <property type="component" value="Chromosome"/>
</dbReference>
<dbReference type="EMBL" id="CP060697">
    <property type="protein sequence ID" value="QNM82403.1"/>
    <property type="molecule type" value="Genomic_DNA"/>
</dbReference>
<accession>A0A7G9L1A4</accession>
<keyword evidence="4" id="KW-0233">DNA recombination</keyword>
<evidence type="ECO:0000256" key="4">
    <source>
        <dbReference type="ARBA" id="ARBA00023172"/>
    </source>
</evidence>
<dbReference type="GO" id="GO:0003677">
    <property type="term" value="F:DNA binding"/>
    <property type="evidence" value="ECO:0007669"/>
    <property type="project" value="UniProtKB-KW"/>
</dbReference>
<dbReference type="AlphaFoldDB" id="A0A7G9L1A4"/>
<evidence type="ECO:0000256" key="1">
    <source>
        <dbReference type="ARBA" id="ARBA00008857"/>
    </source>
</evidence>
<dbReference type="GO" id="GO:0015074">
    <property type="term" value="P:DNA integration"/>
    <property type="evidence" value="ECO:0007669"/>
    <property type="project" value="UniProtKB-KW"/>
</dbReference>
<dbReference type="InterPro" id="IPR002104">
    <property type="entry name" value="Integrase_catalytic"/>
</dbReference>
<dbReference type="RefSeq" id="WP_187479358.1">
    <property type="nucleotide sequence ID" value="NZ_CP060697.1"/>
</dbReference>
<comment type="similarity">
    <text evidence="1">Belongs to the 'phage' integrase family.</text>
</comment>
<keyword evidence="7" id="KW-1185">Reference proteome</keyword>
<dbReference type="CDD" id="cd00801">
    <property type="entry name" value="INT_P4_C"/>
    <property type="match status" value="1"/>
</dbReference>